<protein>
    <submittedName>
        <fullName evidence="2">Uncharacterized protein</fullName>
    </submittedName>
</protein>
<feature type="region of interest" description="Disordered" evidence="1">
    <location>
        <begin position="677"/>
        <end position="706"/>
    </location>
</feature>
<evidence type="ECO:0000313" key="3">
    <source>
        <dbReference type="Proteomes" id="UP001151760"/>
    </source>
</evidence>
<feature type="compositionally biased region" description="Polar residues" evidence="1">
    <location>
        <begin position="692"/>
        <end position="706"/>
    </location>
</feature>
<dbReference type="Proteomes" id="UP001151760">
    <property type="component" value="Unassembled WGS sequence"/>
</dbReference>
<proteinExistence type="predicted"/>
<name>A0ABQ5H8G4_9ASTR</name>
<dbReference type="EMBL" id="BQNB010019328">
    <property type="protein sequence ID" value="GJT84136.1"/>
    <property type="molecule type" value="Genomic_DNA"/>
</dbReference>
<sequence length="706" mass="79624">MLDRTTLNLGNIVYGLYCLGKVNGENIMSPLKKDISVGMVQMYYRRNPRVKFNEGPGTGDHCFEDDVVILWRLIWHQCGNIFEADECDAFDSDVDEGPTSTNHVMGKPSTSEDSNLTMKLGIHTDSYNPLHTRLIDACLCGKTTKNIVVQYNDLVRNDALMNLEHQIKEKDNVIRHLKDLVASVNDRSREPHNDVDVTALIEQNDCDRVELEKVKQHYKELYDSIDKPGTSLVTHQKPRAPESSMTIICASSTGGKDSLKQVVKELEAMQRKIELSDKENRSGNQKAKFVKTQRVGKLWEKLFADIGYQSRPQYIRGQSELGFGFDHLGAIMGYGDYVMGDSCGSQELYYVEISFKQPEGFEGQENPLTSYRLKTALLGYSRDPRGVNSMAVQYVPAQTFLQRTVEQFVPRLSDSSGHSEEYHTIFHALTASANVPAIITCNSSGRHLAITTNLYSVFGKNYVYPTLEGISILCSNGLVRGMKLAVTTQEPPGSANAVGESHPNYVDPCRANDGNECIWDQTFSLTKASHKAGLFSTFLSRPESVVHLSGDDYVLGFLNSFVLKKLSLWKHIEKREKEKVDMLDLGRAIKLSFDPVFLTRSWHCWRTVDSFHWIDCQRRKETTDQFILLGGSISLILHWTFFSTEDDTSEKVTKFKEKYFSSTVTSGEAFLYLDPEKAHEAQAGPDPEPMQEDQTGCRTLENYSVS</sequence>
<organism evidence="2 3">
    <name type="scientific">Tanacetum coccineum</name>
    <dbReference type="NCBI Taxonomy" id="301880"/>
    <lineage>
        <taxon>Eukaryota</taxon>
        <taxon>Viridiplantae</taxon>
        <taxon>Streptophyta</taxon>
        <taxon>Embryophyta</taxon>
        <taxon>Tracheophyta</taxon>
        <taxon>Spermatophyta</taxon>
        <taxon>Magnoliopsida</taxon>
        <taxon>eudicotyledons</taxon>
        <taxon>Gunneridae</taxon>
        <taxon>Pentapetalae</taxon>
        <taxon>asterids</taxon>
        <taxon>campanulids</taxon>
        <taxon>Asterales</taxon>
        <taxon>Asteraceae</taxon>
        <taxon>Asteroideae</taxon>
        <taxon>Anthemideae</taxon>
        <taxon>Anthemidinae</taxon>
        <taxon>Tanacetum</taxon>
    </lineage>
</organism>
<reference evidence="2" key="2">
    <citation type="submission" date="2022-01" db="EMBL/GenBank/DDBJ databases">
        <authorList>
            <person name="Yamashiro T."/>
            <person name="Shiraishi A."/>
            <person name="Satake H."/>
            <person name="Nakayama K."/>
        </authorList>
    </citation>
    <scope>NUCLEOTIDE SEQUENCE</scope>
</reference>
<evidence type="ECO:0000256" key="1">
    <source>
        <dbReference type="SAM" id="MobiDB-lite"/>
    </source>
</evidence>
<comment type="caution">
    <text evidence="2">The sequence shown here is derived from an EMBL/GenBank/DDBJ whole genome shotgun (WGS) entry which is preliminary data.</text>
</comment>
<gene>
    <name evidence="2" type="ORF">Tco_1058478</name>
</gene>
<accession>A0ABQ5H8G4</accession>
<keyword evidence="3" id="KW-1185">Reference proteome</keyword>
<evidence type="ECO:0000313" key="2">
    <source>
        <dbReference type="EMBL" id="GJT84136.1"/>
    </source>
</evidence>
<reference evidence="2" key="1">
    <citation type="journal article" date="2022" name="Int. J. Mol. Sci.">
        <title>Draft Genome of Tanacetum Coccineum: Genomic Comparison of Closely Related Tanacetum-Family Plants.</title>
        <authorList>
            <person name="Yamashiro T."/>
            <person name="Shiraishi A."/>
            <person name="Nakayama K."/>
            <person name="Satake H."/>
        </authorList>
    </citation>
    <scope>NUCLEOTIDE SEQUENCE</scope>
</reference>